<keyword evidence="9" id="KW-1185">Reference proteome</keyword>
<dbReference type="CDD" id="cd09171">
    <property type="entry name" value="PLDc_vPLD6_like"/>
    <property type="match status" value="1"/>
</dbReference>
<evidence type="ECO:0000313" key="8">
    <source>
        <dbReference type="EMBL" id="GAA5494165.1"/>
    </source>
</evidence>
<evidence type="ECO:0000256" key="4">
    <source>
        <dbReference type="ARBA" id="ARBA00022801"/>
    </source>
</evidence>
<dbReference type="Proteomes" id="UP001424741">
    <property type="component" value="Unassembled WGS sequence"/>
</dbReference>
<name>A0ABP9UWT1_9BACT</name>
<evidence type="ECO:0000256" key="3">
    <source>
        <dbReference type="ARBA" id="ARBA00012027"/>
    </source>
</evidence>
<evidence type="ECO:0000313" key="9">
    <source>
        <dbReference type="Proteomes" id="UP001424741"/>
    </source>
</evidence>
<feature type="domain" description="Phospholipase D-like" evidence="7">
    <location>
        <begin position="97"/>
        <end position="219"/>
    </location>
</feature>
<evidence type="ECO:0000256" key="6">
    <source>
        <dbReference type="ARBA" id="ARBA00023098"/>
    </source>
</evidence>
<reference evidence="8 9" key="1">
    <citation type="submission" date="2024-02" db="EMBL/GenBank/DDBJ databases">
        <title>Rubritalea halochordaticola NBRC 107102.</title>
        <authorList>
            <person name="Ichikawa N."/>
            <person name="Katano-Makiyama Y."/>
            <person name="Hidaka K."/>
        </authorList>
    </citation>
    <scope>NUCLEOTIDE SEQUENCE [LARGE SCALE GENOMIC DNA]</scope>
    <source>
        <strain evidence="8 9">NBRC 107102</strain>
    </source>
</reference>
<evidence type="ECO:0000256" key="1">
    <source>
        <dbReference type="ARBA" id="ARBA00000798"/>
    </source>
</evidence>
<dbReference type="Pfam" id="PF13091">
    <property type="entry name" value="PLDc_2"/>
    <property type="match status" value="1"/>
</dbReference>
<sequence length="224" mass="25709">MEEIQRALEASLEDFAISRSERKELKALLQSIQGNTAEQAIVRKLAFRLATKVIGEIGEPASMEWLEGVIKLLYASENEIKSDAYFSPGEDCLHRIRRFIAESQRTLDICVFTITDNRIVERLEQAHQRGVKIRVISDDDKSEDLGSDLEHLSKYGIECVYDRTSAHMHHKFAISDGIKLLNGSYNWTRAASTENNENITVTNHPSILERFQVEFDRLWITLNR</sequence>
<gene>
    <name evidence="8" type="ORF">Rhal01_00323</name>
</gene>
<keyword evidence="4" id="KW-0378">Hydrolase</keyword>
<comment type="caution">
    <text evidence="8">The sequence shown here is derived from an EMBL/GenBank/DDBJ whole genome shotgun (WGS) entry which is preliminary data.</text>
</comment>
<evidence type="ECO:0000256" key="5">
    <source>
        <dbReference type="ARBA" id="ARBA00022963"/>
    </source>
</evidence>
<comment type="similarity">
    <text evidence="2">Belongs to the phospholipase D family.</text>
</comment>
<accession>A0ABP9UWT1</accession>
<proteinExistence type="inferred from homology"/>
<keyword evidence="6" id="KW-0443">Lipid metabolism</keyword>
<evidence type="ECO:0000256" key="2">
    <source>
        <dbReference type="ARBA" id="ARBA00008664"/>
    </source>
</evidence>
<dbReference type="EC" id="3.1.4.4" evidence="3"/>
<evidence type="ECO:0000259" key="7">
    <source>
        <dbReference type="Pfam" id="PF13091"/>
    </source>
</evidence>
<dbReference type="InterPro" id="IPR025202">
    <property type="entry name" value="PLD-like_dom"/>
</dbReference>
<dbReference type="Gene3D" id="3.30.870.10">
    <property type="entry name" value="Endonuclease Chain A"/>
    <property type="match status" value="1"/>
</dbReference>
<dbReference type="RefSeq" id="WP_346187181.1">
    <property type="nucleotide sequence ID" value="NZ_BAABRL010000001.1"/>
</dbReference>
<dbReference type="InterPro" id="IPR051406">
    <property type="entry name" value="PLD_domain"/>
</dbReference>
<dbReference type="EMBL" id="BAABRL010000001">
    <property type="protein sequence ID" value="GAA5494165.1"/>
    <property type="molecule type" value="Genomic_DNA"/>
</dbReference>
<dbReference type="PANTHER" id="PTHR43856">
    <property type="entry name" value="CARDIOLIPIN HYDROLASE"/>
    <property type="match status" value="1"/>
</dbReference>
<keyword evidence="5" id="KW-0442">Lipid degradation</keyword>
<organism evidence="8 9">
    <name type="scientific">Rubritalea halochordaticola</name>
    <dbReference type="NCBI Taxonomy" id="714537"/>
    <lineage>
        <taxon>Bacteria</taxon>
        <taxon>Pseudomonadati</taxon>
        <taxon>Verrucomicrobiota</taxon>
        <taxon>Verrucomicrobiia</taxon>
        <taxon>Verrucomicrobiales</taxon>
        <taxon>Rubritaleaceae</taxon>
        <taxon>Rubritalea</taxon>
    </lineage>
</organism>
<dbReference type="PANTHER" id="PTHR43856:SF1">
    <property type="entry name" value="MITOCHONDRIAL CARDIOLIPIN HYDROLASE"/>
    <property type="match status" value="1"/>
</dbReference>
<protein>
    <recommendedName>
        <fullName evidence="3">phospholipase D</fullName>
        <ecNumber evidence="3">3.1.4.4</ecNumber>
    </recommendedName>
</protein>
<dbReference type="SUPFAM" id="SSF56024">
    <property type="entry name" value="Phospholipase D/nuclease"/>
    <property type="match status" value="1"/>
</dbReference>
<comment type="catalytic activity">
    <reaction evidence="1">
        <text>a 1,2-diacyl-sn-glycero-3-phosphocholine + H2O = a 1,2-diacyl-sn-glycero-3-phosphate + choline + H(+)</text>
        <dbReference type="Rhea" id="RHEA:14445"/>
        <dbReference type="ChEBI" id="CHEBI:15354"/>
        <dbReference type="ChEBI" id="CHEBI:15377"/>
        <dbReference type="ChEBI" id="CHEBI:15378"/>
        <dbReference type="ChEBI" id="CHEBI:57643"/>
        <dbReference type="ChEBI" id="CHEBI:58608"/>
        <dbReference type="EC" id="3.1.4.4"/>
    </reaction>
</comment>